<feature type="transmembrane region" description="Helical" evidence="2">
    <location>
        <begin position="139"/>
        <end position="167"/>
    </location>
</feature>
<feature type="transmembrane region" description="Helical" evidence="2">
    <location>
        <begin position="222"/>
        <end position="255"/>
    </location>
</feature>
<dbReference type="PANTHER" id="PTHR36844:SF1">
    <property type="entry name" value="PROTEASE PRSW"/>
    <property type="match status" value="1"/>
</dbReference>
<protein>
    <submittedName>
        <fullName evidence="3">RsiW-degrading membrane proteinase PrsW (M82 family)</fullName>
    </submittedName>
</protein>
<feature type="transmembrane region" description="Helical" evidence="2">
    <location>
        <begin position="293"/>
        <end position="311"/>
    </location>
</feature>
<evidence type="ECO:0000313" key="4">
    <source>
        <dbReference type="Proteomes" id="UP000295122"/>
    </source>
</evidence>
<dbReference type="GO" id="GO:0008233">
    <property type="term" value="F:peptidase activity"/>
    <property type="evidence" value="ECO:0007669"/>
    <property type="project" value="InterPro"/>
</dbReference>
<comment type="caution">
    <text evidence="3">The sequence shown here is derived from an EMBL/GenBank/DDBJ whole genome shotgun (WGS) entry which is preliminary data.</text>
</comment>
<keyword evidence="2" id="KW-1133">Transmembrane helix</keyword>
<evidence type="ECO:0000256" key="1">
    <source>
        <dbReference type="SAM" id="MobiDB-lite"/>
    </source>
</evidence>
<reference evidence="3 4" key="1">
    <citation type="submission" date="2019-03" db="EMBL/GenBank/DDBJ databases">
        <title>Genomic Encyclopedia of Type Strains, Phase IV (KMG-IV): sequencing the most valuable type-strain genomes for metagenomic binning, comparative biology and taxonomic classification.</title>
        <authorList>
            <person name="Goeker M."/>
        </authorList>
    </citation>
    <scope>NUCLEOTIDE SEQUENCE [LARGE SCALE GENOMIC DNA]</scope>
    <source>
        <strain evidence="3 4">DSM 25903</strain>
    </source>
</reference>
<dbReference type="Pfam" id="PF13367">
    <property type="entry name" value="PrsW-protease"/>
    <property type="match status" value="1"/>
</dbReference>
<feature type="transmembrane region" description="Helical" evidence="2">
    <location>
        <begin position="262"/>
        <end position="281"/>
    </location>
</feature>
<name>A0A4R7C7L1_9HYPH</name>
<dbReference type="Proteomes" id="UP000295122">
    <property type="component" value="Unassembled WGS sequence"/>
</dbReference>
<organism evidence="3 4">
    <name type="scientific">Enterovirga rhinocerotis</name>
    <dbReference type="NCBI Taxonomy" id="1339210"/>
    <lineage>
        <taxon>Bacteria</taxon>
        <taxon>Pseudomonadati</taxon>
        <taxon>Pseudomonadota</taxon>
        <taxon>Alphaproteobacteria</taxon>
        <taxon>Hyphomicrobiales</taxon>
        <taxon>Methylobacteriaceae</taxon>
        <taxon>Enterovirga</taxon>
    </lineage>
</organism>
<keyword evidence="2" id="KW-0472">Membrane</keyword>
<feature type="region of interest" description="Disordered" evidence="1">
    <location>
        <begin position="1"/>
        <end position="24"/>
    </location>
</feature>
<accession>A0A4R7C7L1</accession>
<dbReference type="EMBL" id="SNZR01000011">
    <property type="protein sequence ID" value="TDR93962.1"/>
    <property type="molecule type" value="Genomic_DNA"/>
</dbReference>
<dbReference type="PANTHER" id="PTHR36844">
    <property type="entry name" value="PROTEASE PRSW"/>
    <property type="match status" value="1"/>
</dbReference>
<gene>
    <name evidence="3" type="ORF">EV668_1231</name>
</gene>
<feature type="transmembrane region" description="Helical" evidence="2">
    <location>
        <begin position="187"/>
        <end position="210"/>
    </location>
</feature>
<dbReference type="InterPro" id="IPR026898">
    <property type="entry name" value="PrsW"/>
</dbReference>
<feature type="transmembrane region" description="Helical" evidence="2">
    <location>
        <begin position="42"/>
        <end position="61"/>
    </location>
</feature>
<dbReference type="RefSeq" id="WP_166652358.1">
    <property type="nucleotide sequence ID" value="NZ_SNZR01000011.1"/>
</dbReference>
<keyword evidence="4" id="KW-1185">Reference proteome</keyword>
<feature type="transmembrane region" description="Helical" evidence="2">
    <location>
        <begin position="96"/>
        <end position="119"/>
    </location>
</feature>
<keyword evidence="2" id="KW-0812">Transmembrane</keyword>
<feature type="transmembrane region" description="Helical" evidence="2">
    <location>
        <begin position="67"/>
        <end position="89"/>
    </location>
</feature>
<evidence type="ECO:0000313" key="3">
    <source>
        <dbReference type="EMBL" id="TDR93962.1"/>
    </source>
</evidence>
<evidence type="ECO:0000256" key="2">
    <source>
        <dbReference type="SAM" id="Phobius"/>
    </source>
</evidence>
<sequence length="479" mass="49984">MSQNPLSQSPLPPQPTQSGPDLSKSDLIPLLSGRVRLWRSRALIPIAAVTVTSLLLFGWKVQNVHDILKYMYVLTTFVLLMTFVALYVYSGERKNILWYSVPAAITAAQLHYFLGQYIYVFREVLPGKTDTTGFVPTFIGMFFAAGLMEEVLKAVPILLALALALYLRSTGSRGNALTRGLALQGPLDGVLMGAAAGAAFIWIETLLQYVPRQIVQANDPKLGVIMGFLLLFPRIIKGIVGHMGYAGILGYFIGLSVTHPKAAWKLIPIGIVLASLLHAFWNSASELSRDYGSYLAAPLIAIVFLACLMKARQLEASRLGRPVDGQSILAVSPSYGPAPIMPAGIVPPSPPGIAGALAGAATLIERAAGVTSRTTAASPPAPMPASGLAIGTSSARYALAAGVPIDLSALFGPDGVPAGHTGLILPAPGGLAIRNMGAASWSAATPDGAAWTVSPGEDLPAVAGTTLLIGAATIGIGAY</sequence>
<dbReference type="AlphaFoldDB" id="A0A4R7C7L1"/>
<proteinExistence type="predicted"/>